<evidence type="ECO:0000313" key="20">
    <source>
        <dbReference type="EMBL" id="QEA16737.1"/>
    </source>
</evidence>
<dbReference type="OrthoDB" id="9799199at2"/>
<comment type="similarity">
    <text evidence="5 18">Belongs to the CDS family.</text>
</comment>
<feature type="transmembrane region" description="Helical" evidence="19">
    <location>
        <begin position="92"/>
        <end position="112"/>
    </location>
</feature>
<evidence type="ECO:0000256" key="3">
    <source>
        <dbReference type="ARBA" id="ARBA00005119"/>
    </source>
</evidence>
<dbReference type="GO" id="GO:0016024">
    <property type="term" value="P:CDP-diacylglycerol biosynthetic process"/>
    <property type="evidence" value="ECO:0007669"/>
    <property type="project" value="UniProtKB-UniPathway"/>
</dbReference>
<keyword evidence="16" id="KW-0594">Phospholipid biosynthesis</keyword>
<dbReference type="EMBL" id="CP042345">
    <property type="protein sequence ID" value="QEA16737.1"/>
    <property type="molecule type" value="Genomic_DNA"/>
</dbReference>
<comment type="pathway">
    <text evidence="4">Lipid metabolism.</text>
</comment>
<dbReference type="Proteomes" id="UP000321172">
    <property type="component" value="Chromosome"/>
</dbReference>
<evidence type="ECO:0000256" key="12">
    <source>
        <dbReference type="ARBA" id="ARBA00022695"/>
    </source>
</evidence>
<dbReference type="KEGG" id="ngf:FRF71_11680"/>
<dbReference type="Pfam" id="PF01148">
    <property type="entry name" value="CTP_transf_1"/>
    <property type="match status" value="1"/>
</dbReference>
<evidence type="ECO:0000256" key="2">
    <source>
        <dbReference type="ARBA" id="ARBA00004651"/>
    </source>
</evidence>
<organism evidence="20 21">
    <name type="scientific">Novosphingobium ginsenosidimutans</name>
    <dbReference type="NCBI Taxonomy" id="1176536"/>
    <lineage>
        <taxon>Bacteria</taxon>
        <taxon>Pseudomonadati</taxon>
        <taxon>Pseudomonadota</taxon>
        <taxon>Alphaproteobacteria</taxon>
        <taxon>Sphingomonadales</taxon>
        <taxon>Sphingomonadaceae</taxon>
        <taxon>Novosphingobium</taxon>
    </lineage>
</organism>
<evidence type="ECO:0000256" key="9">
    <source>
        <dbReference type="ARBA" id="ARBA00022516"/>
    </source>
</evidence>
<dbReference type="PANTHER" id="PTHR46382">
    <property type="entry name" value="PHOSPHATIDATE CYTIDYLYLTRANSFERASE"/>
    <property type="match status" value="1"/>
</dbReference>
<comment type="subcellular location">
    <subcellularLocation>
        <location evidence="2">Cell membrane</location>
        <topology evidence="2">Multi-pass membrane protein</topology>
    </subcellularLocation>
</comment>
<comment type="pathway">
    <text evidence="3 18">Phospholipid metabolism; CDP-diacylglycerol biosynthesis; CDP-diacylglycerol from sn-glycerol 3-phosphate: step 3/3.</text>
</comment>
<dbReference type="PANTHER" id="PTHR46382:SF1">
    <property type="entry name" value="PHOSPHATIDATE CYTIDYLYLTRANSFERASE"/>
    <property type="match status" value="1"/>
</dbReference>
<keyword evidence="9" id="KW-0444">Lipid biosynthesis</keyword>
<keyword evidence="13 19" id="KW-1133">Transmembrane helix</keyword>
<dbReference type="UniPathway" id="UPA00557">
    <property type="reaction ID" value="UER00614"/>
</dbReference>
<evidence type="ECO:0000256" key="6">
    <source>
        <dbReference type="ARBA" id="ARBA00012487"/>
    </source>
</evidence>
<keyword evidence="21" id="KW-1185">Reference proteome</keyword>
<feature type="transmembrane region" description="Helical" evidence="19">
    <location>
        <begin position="67"/>
        <end position="86"/>
    </location>
</feature>
<keyword evidence="11 18" id="KW-0812">Transmembrane</keyword>
<evidence type="ECO:0000256" key="19">
    <source>
        <dbReference type="SAM" id="Phobius"/>
    </source>
</evidence>
<feature type="transmembrane region" description="Helical" evidence="19">
    <location>
        <begin position="132"/>
        <end position="152"/>
    </location>
</feature>
<evidence type="ECO:0000256" key="13">
    <source>
        <dbReference type="ARBA" id="ARBA00022989"/>
    </source>
</evidence>
<keyword evidence="14" id="KW-0443">Lipid metabolism</keyword>
<reference evidence="20 21" key="1">
    <citation type="journal article" date="2013" name="J. Microbiol. Biotechnol.">
        <title>Novosphingobium ginsenosidimutans sp. nov., with the ability to convert ginsenoside.</title>
        <authorList>
            <person name="Kim J.K."/>
            <person name="He D."/>
            <person name="Liu Q.M."/>
            <person name="Park H.Y."/>
            <person name="Jung M.S."/>
            <person name="Yoon M.H."/>
            <person name="Kim S.C."/>
            <person name="Im W.T."/>
        </authorList>
    </citation>
    <scope>NUCLEOTIDE SEQUENCE [LARGE SCALE GENOMIC DNA]</scope>
    <source>
        <strain evidence="20 21">FW-6</strain>
    </source>
</reference>
<comment type="catalytic activity">
    <reaction evidence="1 18">
        <text>a 1,2-diacyl-sn-glycero-3-phosphate + CTP + H(+) = a CDP-1,2-diacyl-sn-glycerol + diphosphate</text>
        <dbReference type="Rhea" id="RHEA:16229"/>
        <dbReference type="ChEBI" id="CHEBI:15378"/>
        <dbReference type="ChEBI" id="CHEBI:33019"/>
        <dbReference type="ChEBI" id="CHEBI:37563"/>
        <dbReference type="ChEBI" id="CHEBI:58332"/>
        <dbReference type="ChEBI" id="CHEBI:58608"/>
        <dbReference type="EC" id="2.7.7.41"/>
    </reaction>
</comment>
<keyword evidence="8" id="KW-1003">Cell membrane</keyword>
<evidence type="ECO:0000313" key="21">
    <source>
        <dbReference type="Proteomes" id="UP000321172"/>
    </source>
</evidence>
<proteinExistence type="inferred from homology"/>
<dbReference type="GO" id="GO:0004605">
    <property type="term" value="F:phosphatidate cytidylyltransferase activity"/>
    <property type="evidence" value="ECO:0007669"/>
    <property type="project" value="UniProtKB-EC"/>
</dbReference>
<evidence type="ECO:0000256" key="11">
    <source>
        <dbReference type="ARBA" id="ARBA00022692"/>
    </source>
</evidence>
<dbReference type="PROSITE" id="PS01315">
    <property type="entry name" value="CDS"/>
    <property type="match status" value="1"/>
</dbReference>
<evidence type="ECO:0000256" key="5">
    <source>
        <dbReference type="ARBA" id="ARBA00010185"/>
    </source>
</evidence>
<evidence type="ECO:0000256" key="8">
    <source>
        <dbReference type="ARBA" id="ARBA00022475"/>
    </source>
</evidence>
<dbReference type="GO" id="GO:0005886">
    <property type="term" value="C:plasma membrane"/>
    <property type="evidence" value="ECO:0007669"/>
    <property type="project" value="UniProtKB-SubCell"/>
</dbReference>
<evidence type="ECO:0000256" key="14">
    <source>
        <dbReference type="ARBA" id="ARBA00023098"/>
    </source>
</evidence>
<feature type="transmembrane region" description="Helical" evidence="19">
    <location>
        <begin position="158"/>
        <end position="176"/>
    </location>
</feature>
<keyword evidence="12 18" id="KW-0548">Nucleotidyltransferase</keyword>
<name>A0A5B8S7S2_9SPHN</name>
<feature type="transmembrane region" description="Helical" evidence="19">
    <location>
        <begin position="12"/>
        <end position="30"/>
    </location>
</feature>
<evidence type="ECO:0000256" key="10">
    <source>
        <dbReference type="ARBA" id="ARBA00022679"/>
    </source>
</evidence>
<dbReference type="EC" id="2.7.7.41" evidence="6 18"/>
<evidence type="ECO:0000256" key="1">
    <source>
        <dbReference type="ARBA" id="ARBA00001698"/>
    </source>
</evidence>
<evidence type="ECO:0000256" key="15">
    <source>
        <dbReference type="ARBA" id="ARBA00023136"/>
    </source>
</evidence>
<gene>
    <name evidence="20" type="ORF">FRF71_11680</name>
</gene>
<evidence type="ECO:0000256" key="18">
    <source>
        <dbReference type="RuleBase" id="RU003938"/>
    </source>
</evidence>
<dbReference type="InterPro" id="IPR000374">
    <property type="entry name" value="PC_trans"/>
</dbReference>
<accession>A0A5B8S7S2</accession>
<dbReference type="RefSeq" id="WP_147090816.1">
    <property type="nucleotide sequence ID" value="NZ_BAABJD010000002.1"/>
</dbReference>
<keyword evidence="10 18" id="KW-0808">Transferase</keyword>
<evidence type="ECO:0000256" key="16">
    <source>
        <dbReference type="ARBA" id="ARBA00023209"/>
    </source>
</evidence>
<sequence length="225" mass="23330">MADGNGKNADLPVRVASAIVVVVIALTALWLGGWIWAGFAMIVAGGVLYEWRALARAWKPSPLSETLWTLGGILYLAPAAAMLMLMRDGERGFADVLTLIALVAAIDIGAYFTGRAIGGPKIAPAISPSKTWAGLLGGILGALAVLVLSAKLSEATPAWWQVLGLAVLAAIVAQAGDFFESWMKRRAGVKDSGKLIPGHGGLFDRVDGLIAVSFLAALLAGLSVL</sequence>
<dbReference type="AlphaFoldDB" id="A0A5B8S7S2"/>
<evidence type="ECO:0000256" key="17">
    <source>
        <dbReference type="ARBA" id="ARBA00023264"/>
    </source>
</evidence>
<keyword evidence="15 19" id="KW-0472">Membrane</keyword>
<keyword evidence="17" id="KW-1208">Phospholipid metabolism</keyword>
<protein>
    <recommendedName>
        <fullName evidence="7 18">Phosphatidate cytidylyltransferase</fullName>
        <ecNumber evidence="6 18">2.7.7.41</ecNumber>
    </recommendedName>
</protein>
<evidence type="ECO:0000256" key="7">
    <source>
        <dbReference type="ARBA" id="ARBA00019373"/>
    </source>
</evidence>
<evidence type="ECO:0000256" key="4">
    <source>
        <dbReference type="ARBA" id="ARBA00005189"/>
    </source>
</evidence>